<reference evidence="2" key="1">
    <citation type="submission" date="2011-02" db="EMBL/GenBank/DDBJ databases">
        <title>Complete sequence of Spirochaeta sp. Buddy.</title>
        <authorList>
            <person name="Lucas S."/>
            <person name="Copeland A."/>
            <person name="Lapidus A."/>
            <person name="Cheng J.-F."/>
            <person name="Goodwin L."/>
            <person name="Pitluck S."/>
            <person name="Zeytun A."/>
            <person name="Detter J.C."/>
            <person name="Han C."/>
            <person name="Tapia R."/>
            <person name="Land M."/>
            <person name="Hauser L."/>
            <person name="Kyrpides N."/>
            <person name="Ivanova N."/>
            <person name="Mikhailova N."/>
            <person name="Pagani I."/>
            <person name="Ritalahti K.M."/>
            <person name="Loeffler F.E."/>
            <person name="Woyke T."/>
        </authorList>
    </citation>
    <scope>NUCLEOTIDE SEQUENCE [LARGE SCALE GENOMIC DNA]</scope>
    <source>
        <strain evidence="2">ATCC BAA-1886 / DSM 22777 / Buddy</strain>
    </source>
</reference>
<dbReference type="Pfam" id="PF04074">
    <property type="entry name" value="DUF386"/>
    <property type="match status" value="1"/>
</dbReference>
<protein>
    <recommendedName>
        <fullName evidence="3">YhcH/YjgK/YiaL family protein</fullName>
    </recommendedName>
</protein>
<dbReference type="KEGG" id="sbu:SpiBuddy_1444"/>
<dbReference type="STRING" id="158189.SpiBuddy_1444"/>
<evidence type="ECO:0008006" key="3">
    <source>
        <dbReference type="Google" id="ProtNLM"/>
    </source>
</evidence>
<evidence type="ECO:0000313" key="1">
    <source>
        <dbReference type="EMBL" id="ADY13269.1"/>
    </source>
</evidence>
<keyword evidence="2" id="KW-1185">Reference proteome</keyword>
<gene>
    <name evidence="1" type="ordered locus">SpiBuddy_1444</name>
</gene>
<dbReference type="AlphaFoldDB" id="F0RVY3"/>
<dbReference type="Proteomes" id="UP000008466">
    <property type="component" value="Chromosome"/>
</dbReference>
<dbReference type="InterPro" id="IPR004375">
    <property type="entry name" value="NanQ/TabA/YiaL"/>
</dbReference>
<dbReference type="SUPFAM" id="SSF51197">
    <property type="entry name" value="Clavaminate synthase-like"/>
    <property type="match status" value="1"/>
</dbReference>
<dbReference type="HOGENOM" id="CLU_1739348_0_0_12"/>
<accession>F0RVY3</accession>
<dbReference type="EMBL" id="CP002541">
    <property type="protein sequence ID" value="ADY13269.1"/>
    <property type="molecule type" value="Genomic_DNA"/>
</dbReference>
<dbReference type="InterPro" id="IPR037012">
    <property type="entry name" value="NanQ/TabA/YiaL_sf"/>
</dbReference>
<proteinExistence type="predicted"/>
<dbReference type="Gene3D" id="2.60.120.370">
    <property type="entry name" value="YhcH/YjgK/YiaL"/>
    <property type="match status" value="1"/>
</dbReference>
<evidence type="ECO:0000313" key="2">
    <source>
        <dbReference type="Proteomes" id="UP000008466"/>
    </source>
</evidence>
<sequence length="150" mass="16774">MIHDKLANLMYYAPILEHIDQINEVLATPYEVGTYQIGRLSFEVAEYVPSSFSGVFKAHDWATTLVIMLEGSELFALTYAERSKGAPKDDGGWITVEDSPIQTVVTAKEGMFTAFMPHEPYALGIAKENSLSRVKRIIILLEPSYNALQM</sequence>
<name>F0RVY3_SPHGB</name>
<dbReference type="OrthoDB" id="9792756at2"/>
<dbReference type="RefSeq" id="WP_013607119.1">
    <property type="nucleotide sequence ID" value="NC_015152.1"/>
</dbReference>
<organism evidence="1 2">
    <name type="scientific">Sphaerochaeta globosa (strain ATCC BAA-1886 / DSM 22777 / Buddy)</name>
    <name type="common">Spirochaeta sp. (strain Buddy)</name>
    <dbReference type="NCBI Taxonomy" id="158189"/>
    <lineage>
        <taxon>Bacteria</taxon>
        <taxon>Pseudomonadati</taxon>
        <taxon>Spirochaetota</taxon>
        <taxon>Spirochaetia</taxon>
        <taxon>Spirochaetales</taxon>
        <taxon>Sphaerochaetaceae</taxon>
        <taxon>Sphaerochaeta</taxon>
    </lineage>
</organism>
<dbReference type="eggNOG" id="COG2731">
    <property type="taxonomic scope" value="Bacteria"/>
</dbReference>